<dbReference type="SUPFAM" id="SSF53474">
    <property type="entry name" value="alpha/beta-Hydrolases"/>
    <property type="match status" value="1"/>
</dbReference>
<dbReference type="KEGG" id="thas:C6Y53_20585"/>
<dbReference type="Pfam" id="PF00561">
    <property type="entry name" value="Abhydrolase_1"/>
    <property type="match status" value="1"/>
</dbReference>
<dbReference type="AlphaFoldDB" id="A0A5C2H323"/>
<dbReference type="GO" id="GO:0046464">
    <property type="term" value="P:acylglycerol catabolic process"/>
    <property type="evidence" value="ECO:0007669"/>
    <property type="project" value="TreeGrafter"/>
</dbReference>
<dbReference type="InterPro" id="IPR011942">
    <property type="entry name" value="PHA_depoly_arom"/>
</dbReference>
<dbReference type="NCBIfam" id="TIGR02240">
    <property type="entry name" value="PHA_depoly_arom"/>
    <property type="match status" value="1"/>
</dbReference>
<dbReference type="InterPro" id="IPR000073">
    <property type="entry name" value="AB_hydrolase_1"/>
</dbReference>
<dbReference type="RefSeq" id="WP_149615770.1">
    <property type="nucleotide sequence ID" value="NZ_CP043621.1"/>
</dbReference>
<name>A0A5C2H323_9RHOB</name>
<dbReference type="PANTHER" id="PTHR43798:SF5">
    <property type="entry name" value="MONOACYLGLYCEROL LIPASE ABHD6"/>
    <property type="match status" value="1"/>
</dbReference>
<dbReference type="GO" id="GO:0016020">
    <property type="term" value="C:membrane"/>
    <property type="evidence" value="ECO:0007669"/>
    <property type="project" value="TreeGrafter"/>
</dbReference>
<organism evidence="2 3">
    <name type="scientific">Pukyongiella litopenaei</name>
    <dbReference type="NCBI Taxonomy" id="2605946"/>
    <lineage>
        <taxon>Bacteria</taxon>
        <taxon>Pseudomonadati</taxon>
        <taxon>Pseudomonadota</taxon>
        <taxon>Alphaproteobacteria</taxon>
        <taxon>Rhodobacterales</taxon>
        <taxon>Paracoccaceae</taxon>
        <taxon>Pukyongiella</taxon>
    </lineage>
</organism>
<reference evidence="2 3" key="1">
    <citation type="submission" date="2019-09" db="EMBL/GenBank/DDBJ databases">
        <title>Novel bacterium SH-1.</title>
        <authorList>
            <person name="Kim Y.-S."/>
            <person name="Kim K.-H."/>
        </authorList>
    </citation>
    <scope>NUCLEOTIDE SEQUENCE [LARGE SCALE GENOMIC DNA]</scope>
    <source>
        <strain evidence="2 3">SH-1</strain>
        <plasmid evidence="2 3">p3</plasmid>
    </source>
</reference>
<proteinExistence type="predicted"/>
<dbReference type="Gene3D" id="3.40.50.1820">
    <property type="entry name" value="alpha/beta hydrolase"/>
    <property type="match status" value="1"/>
</dbReference>
<geneLocation type="plasmid" evidence="2 3">
    <name>p3</name>
</geneLocation>
<dbReference type="Proteomes" id="UP000237655">
    <property type="component" value="Plasmid p3"/>
</dbReference>
<dbReference type="GO" id="GO:0047372">
    <property type="term" value="F:monoacylglycerol lipase activity"/>
    <property type="evidence" value="ECO:0007669"/>
    <property type="project" value="TreeGrafter"/>
</dbReference>
<dbReference type="PRINTS" id="PR00111">
    <property type="entry name" value="ABHYDROLASE"/>
</dbReference>
<keyword evidence="3" id="KW-1185">Reference proteome</keyword>
<keyword evidence="2" id="KW-0614">Plasmid</keyword>
<feature type="domain" description="AB hydrolase-1" evidence="1">
    <location>
        <begin position="33"/>
        <end position="255"/>
    </location>
</feature>
<dbReference type="InterPro" id="IPR029058">
    <property type="entry name" value="AB_hydrolase_fold"/>
</dbReference>
<evidence type="ECO:0000313" key="3">
    <source>
        <dbReference type="Proteomes" id="UP000237655"/>
    </source>
</evidence>
<accession>A0A5C2H323</accession>
<dbReference type="InterPro" id="IPR050266">
    <property type="entry name" value="AB_hydrolase_sf"/>
</dbReference>
<dbReference type="PANTHER" id="PTHR43798">
    <property type="entry name" value="MONOACYLGLYCEROL LIPASE"/>
    <property type="match status" value="1"/>
</dbReference>
<evidence type="ECO:0000313" key="2">
    <source>
        <dbReference type="EMBL" id="QEP30600.1"/>
    </source>
</evidence>
<dbReference type="EMBL" id="CP043621">
    <property type="protein sequence ID" value="QEP30600.1"/>
    <property type="molecule type" value="Genomic_DNA"/>
</dbReference>
<gene>
    <name evidence="2" type="primary">phaZ</name>
    <name evidence="2" type="ORF">C6Y53_20585</name>
</gene>
<evidence type="ECO:0000259" key="1">
    <source>
        <dbReference type="Pfam" id="PF00561"/>
    </source>
</evidence>
<sequence>MKGQTLEIKTQTMTAMGQDWNVAVLGPADADRTILLCNGIGASVETIRPFVDHFKRTRLIAFDVPGVGRSPTPFSPYRFSNLTRMLDDILDQLGAGIVDVFGVSWGGGLAQQFAFDFQKRCHTLTLAATAPGMIMVPGNLSVLSKMATPKRYTDPEYMLKVGAEIYGGEVAFNKELLKDHSMAMKAGDTRGYIYQLLAGAGWTSYFFLPRIKLPTLILMGEDDPLVPPVNGRILEKRLPNATLELVDCGHMFVLTQAERVADRIEEFIHEEAMIAA</sequence>
<protein>
    <submittedName>
        <fullName evidence="2">Poly(3-hydroxyalkanoate) depolymerase</fullName>
    </submittedName>
</protein>